<organism evidence="2 3">
    <name type="scientific">Sporosarcina oncorhynchi</name>
    <dbReference type="NCBI Taxonomy" id="3056444"/>
    <lineage>
        <taxon>Bacteria</taxon>
        <taxon>Bacillati</taxon>
        <taxon>Bacillota</taxon>
        <taxon>Bacilli</taxon>
        <taxon>Bacillales</taxon>
        <taxon>Caryophanaceae</taxon>
        <taxon>Sporosarcina</taxon>
    </lineage>
</organism>
<keyword evidence="1" id="KW-0812">Transmembrane</keyword>
<feature type="transmembrane region" description="Helical" evidence="1">
    <location>
        <begin position="6"/>
        <end position="25"/>
    </location>
</feature>
<evidence type="ECO:0000256" key="1">
    <source>
        <dbReference type="SAM" id="Phobius"/>
    </source>
</evidence>
<sequence>MEVFVKIILVLFGMLLLYLVIFAAVKDAIEKSEVGKLLIMKYGDKKMELPVSDEEIEKEFDERF</sequence>
<keyword evidence="1" id="KW-1133">Transmembrane helix</keyword>
<keyword evidence="3" id="KW-1185">Reference proteome</keyword>
<evidence type="ECO:0000313" key="2">
    <source>
        <dbReference type="EMBL" id="WOV87237.1"/>
    </source>
</evidence>
<dbReference type="Proteomes" id="UP001303902">
    <property type="component" value="Chromosome"/>
</dbReference>
<gene>
    <name evidence="2" type="ORF">QWT69_15480</name>
</gene>
<evidence type="ECO:0000313" key="3">
    <source>
        <dbReference type="Proteomes" id="UP001303902"/>
    </source>
</evidence>
<name>A0ABZ0L6E6_9BACL</name>
<dbReference type="EMBL" id="CP129118">
    <property type="protein sequence ID" value="WOV87237.1"/>
    <property type="molecule type" value="Genomic_DNA"/>
</dbReference>
<proteinExistence type="predicted"/>
<reference evidence="2 3" key="1">
    <citation type="submission" date="2023-06" db="EMBL/GenBank/DDBJ databases">
        <title>Sporosarcina sp. nov., isolated from Korean tranditional fermented seafood 'Jeotgal'.</title>
        <authorList>
            <person name="Yang A.I."/>
            <person name="Shin N.-R."/>
        </authorList>
    </citation>
    <scope>NUCLEOTIDE SEQUENCE [LARGE SCALE GENOMIC DNA]</scope>
    <source>
        <strain evidence="2 3">T2O-4</strain>
    </source>
</reference>
<protein>
    <submittedName>
        <fullName evidence="2">Uncharacterized protein</fullName>
    </submittedName>
</protein>
<keyword evidence="1" id="KW-0472">Membrane</keyword>
<dbReference type="RefSeq" id="WP_317967162.1">
    <property type="nucleotide sequence ID" value="NZ_CP129118.1"/>
</dbReference>
<accession>A0ABZ0L6E6</accession>